<comment type="cofactor">
    <cofactor evidence="2">
        <name>Mn(2+)</name>
        <dbReference type="ChEBI" id="CHEBI:29035"/>
    </cofactor>
</comment>
<name>A0AAX3BBQ6_9SPIR</name>
<keyword evidence="6 13" id="KW-0479">Metal-binding</keyword>
<proteinExistence type="inferred from homology"/>
<comment type="function">
    <text evidence="3">Catalyzes the interconversion of 2-phosphoglycerate and 3-phosphoglycerate.</text>
</comment>
<evidence type="ECO:0000259" key="14">
    <source>
        <dbReference type="Pfam" id="PF01676"/>
    </source>
</evidence>
<gene>
    <name evidence="16" type="primary">gpmI</name>
    <name evidence="16" type="ORF">KDW03_09255</name>
</gene>
<feature type="binding site" evidence="13">
    <location>
        <position position="486"/>
    </location>
    <ligand>
        <name>Mn(2+)</name>
        <dbReference type="ChEBI" id="CHEBI:29035"/>
        <label>1</label>
    </ligand>
</feature>
<dbReference type="InterPro" id="IPR006124">
    <property type="entry name" value="Metalloenzyme"/>
</dbReference>
<protein>
    <recommendedName>
        <fullName evidence="10">2,3-bisphosphoglycerate-independent phosphoglycerate mutase</fullName>
        <ecNumber evidence="10">5.4.2.12</ecNumber>
    </recommendedName>
</protein>
<evidence type="ECO:0000313" key="17">
    <source>
        <dbReference type="Proteomes" id="UP001056539"/>
    </source>
</evidence>
<keyword evidence="17" id="KW-1185">Reference proteome</keyword>
<dbReference type="CDD" id="cd16010">
    <property type="entry name" value="iPGM"/>
    <property type="match status" value="1"/>
</dbReference>
<evidence type="ECO:0000256" key="4">
    <source>
        <dbReference type="ARBA" id="ARBA00004798"/>
    </source>
</evidence>
<feature type="binding site" evidence="13">
    <location>
        <position position="466"/>
    </location>
    <ligand>
        <name>Mn(2+)</name>
        <dbReference type="ChEBI" id="CHEBI:29035"/>
        <label>2</label>
    </ligand>
</feature>
<evidence type="ECO:0000256" key="2">
    <source>
        <dbReference type="ARBA" id="ARBA00001936"/>
    </source>
</evidence>
<evidence type="ECO:0000256" key="6">
    <source>
        <dbReference type="ARBA" id="ARBA00022723"/>
    </source>
</evidence>
<evidence type="ECO:0000256" key="7">
    <source>
        <dbReference type="ARBA" id="ARBA00023152"/>
    </source>
</evidence>
<feature type="binding site" evidence="13">
    <location>
        <position position="465"/>
    </location>
    <ligand>
        <name>Mn(2+)</name>
        <dbReference type="ChEBI" id="CHEBI:29035"/>
        <label>2</label>
    </ligand>
</feature>
<feature type="binding site" evidence="13">
    <location>
        <position position="424"/>
    </location>
    <ligand>
        <name>Mn(2+)</name>
        <dbReference type="ChEBI" id="CHEBI:29035"/>
        <label>1</label>
    </ligand>
</feature>
<evidence type="ECO:0000256" key="13">
    <source>
        <dbReference type="PIRSR" id="PIRSR001492-3"/>
    </source>
</evidence>
<accession>A0AAX3BBQ6</accession>
<dbReference type="NCBIfam" id="TIGR01307">
    <property type="entry name" value="pgm_bpd_ind"/>
    <property type="match status" value="1"/>
</dbReference>
<dbReference type="PANTHER" id="PTHR31637">
    <property type="entry name" value="2,3-BISPHOSPHOGLYCERATE-INDEPENDENT PHOSPHOGLYCERATE MUTASE"/>
    <property type="match status" value="1"/>
</dbReference>
<keyword evidence="9 16" id="KW-0413">Isomerase</keyword>
<dbReference type="SUPFAM" id="SSF64158">
    <property type="entry name" value="2,3-Bisphosphoglycerate-independent phosphoglycerate mutase, substrate-binding domain"/>
    <property type="match status" value="1"/>
</dbReference>
<dbReference type="GO" id="GO:0004619">
    <property type="term" value="F:phosphoglycerate mutase activity"/>
    <property type="evidence" value="ECO:0007669"/>
    <property type="project" value="UniProtKB-UniRule"/>
</dbReference>
<sequence>MSLTLKPLENFHSRSGPVLLVIMDGIGLGKPSEGNAVYKAKTPVLDELFKMPLYTELQAHGTAVGLPSDDDMGNSEVGHNALGAGRVFSQGAKRVNEAIADGSIFQTEVWKSLVRRCTEGKGTFHFIGLLSDGNVHSHIDHLIALLRHAAKEGVKRARIHTLLDGRDVPEKSALIYIDKLEGVLKELKAQGFDYRIASGGGRMVTTMDRYFADWNIVKRGWDAHVLGKGRMFSSAREAVETYYAEDPKITDQYLPSFVVAENGKPVGTIEDGDSVVLFNFRGDRAIEISMAFEYKDFDKFDRERYPEVMFAGMMQYDGDLKLPSNFLVQPPVITRTVSEYMCAAGIKSFAISETQKFGHVTYFWNGNRSGYIDEKLETYIEIPSDKIQFDKAPAMKANEITEKTIELLRTGEYKFGRLNFANGDMVGHTGVMEAAIEAVETVDRCVGQLLDEVKKMNGIVVVTADHGNADEMFTEKNGKREVKTAHTLNKVPFIIVDYGYQNEYHIRSLPKAGLSNVAATLLNLLGYKKPEDYDPSLIEF</sequence>
<reference evidence="16" key="1">
    <citation type="submission" date="2021-04" db="EMBL/GenBank/DDBJ databases">
        <authorList>
            <person name="Postec A."/>
        </authorList>
    </citation>
    <scope>NUCLEOTIDE SEQUENCE</scope>
    <source>
        <strain evidence="16">F1F22</strain>
    </source>
</reference>
<dbReference type="InterPro" id="IPR005995">
    <property type="entry name" value="Pgm_bpd_ind"/>
</dbReference>
<dbReference type="InterPro" id="IPR011258">
    <property type="entry name" value="BPG-indep_PGM_N"/>
</dbReference>
<dbReference type="GO" id="GO:0006096">
    <property type="term" value="P:glycolytic process"/>
    <property type="evidence" value="ECO:0007669"/>
    <property type="project" value="UniProtKB-UniRule"/>
</dbReference>
<dbReference type="GO" id="GO:0005737">
    <property type="term" value="C:cytoplasm"/>
    <property type="evidence" value="ECO:0007669"/>
    <property type="project" value="InterPro"/>
</dbReference>
<evidence type="ECO:0000256" key="12">
    <source>
        <dbReference type="PIRSR" id="PIRSR001492-2"/>
    </source>
</evidence>
<evidence type="ECO:0000259" key="15">
    <source>
        <dbReference type="Pfam" id="PF06415"/>
    </source>
</evidence>
<dbReference type="EC" id="5.4.2.12" evidence="10"/>
<evidence type="ECO:0000256" key="8">
    <source>
        <dbReference type="ARBA" id="ARBA00023211"/>
    </source>
</evidence>
<comment type="catalytic activity">
    <reaction evidence="1">
        <text>(2R)-2-phosphoglycerate = (2R)-3-phosphoglycerate</text>
        <dbReference type="Rhea" id="RHEA:15901"/>
        <dbReference type="ChEBI" id="CHEBI:58272"/>
        <dbReference type="ChEBI" id="CHEBI:58289"/>
        <dbReference type="EC" id="5.4.2.12"/>
    </reaction>
</comment>
<keyword evidence="8 13" id="KW-0464">Manganese</keyword>
<dbReference type="InterPro" id="IPR036646">
    <property type="entry name" value="PGAM_B_sf"/>
</dbReference>
<dbReference type="RefSeq" id="WP_271434802.1">
    <property type="nucleotide sequence ID" value="NZ_CP073355.1"/>
</dbReference>
<feature type="binding site" evidence="13">
    <location>
        <position position="428"/>
    </location>
    <ligand>
        <name>Mn(2+)</name>
        <dbReference type="ChEBI" id="CHEBI:29035"/>
        <label>1</label>
    </ligand>
</feature>
<feature type="binding site" evidence="12">
    <location>
        <begin position="166"/>
        <end position="167"/>
    </location>
    <ligand>
        <name>substrate</name>
    </ligand>
</feature>
<dbReference type="EMBL" id="CP073355">
    <property type="protein sequence ID" value="URA09665.1"/>
    <property type="molecule type" value="Genomic_DNA"/>
</dbReference>
<feature type="active site" description="Phosphoserine intermediate" evidence="11">
    <location>
        <position position="75"/>
    </location>
</feature>
<dbReference type="GO" id="GO:0006007">
    <property type="term" value="P:glucose catabolic process"/>
    <property type="evidence" value="ECO:0007669"/>
    <property type="project" value="InterPro"/>
</dbReference>
<dbReference type="PIRSF" id="PIRSF001492">
    <property type="entry name" value="IPGAM"/>
    <property type="match status" value="1"/>
</dbReference>
<dbReference type="Pfam" id="PF01676">
    <property type="entry name" value="Metalloenzyme"/>
    <property type="match status" value="1"/>
</dbReference>
<evidence type="ECO:0000256" key="11">
    <source>
        <dbReference type="PIRSR" id="PIRSR001492-1"/>
    </source>
</evidence>
<dbReference type="GO" id="GO:0030145">
    <property type="term" value="F:manganese ion binding"/>
    <property type="evidence" value="ECO:0007669"/>
    <property type="project" value="InterPro"/>
</dbReference>
<feature type="binding site" evidence="12">
    <location>
        <position position="136"/>
    </location>
    <ligand>
        <name>substrate</name>
    </ligand>
</feature>
<dbReference type="Proteomes" id="UP001056539">
    <property type="component" value="Chromosome"/>
</dbReference>
<dbReference type="Gene3D" id="3.40.1450.10">
    <property type="entry name" value="BPG-independent phosphoglycerate mutase, domain B"/>
    <property type="match status" value="1"/>
</dbReference>
<feature type="binding site" evidence="12">
    <location>
        <begin position="281"/>
        <end position="284"/>
    </location>
    <ligand>
        <name>substrate</name>
    </ligand>
</feature>
<dbReference type="Gene3D" id="3.40.720.10">
    <property type="entry name" value="Alkaline Phosphatase, subunit A"/>
    <property type="match status" value="1"/>
</dbReference>
<dbReference type="Pfam" id="PF06415">
    <property type="entry name" value="iPGM_N"/>
    <property type="match status" value="1"/>
</dbReference>
<dbReference type="SUPFAM" id="SSF53649">
    <property type="entry name" value="Alkaline phosphatase-like"/>
    <property type="match status" value="1"/>
</dbReference>
<evidence type="ECO:0000256" key="3">
    <source>
        <dbReference type="ARBA" id="ARBA00002315"/>
    </source>
</evidence>
<comment type="pathway">
    <text evidence="4">Carbohydrate degradation; glycolysis; pyruvate from D-glyceraldehyde 3-phosphate: step 3/5.</text>
</comment>
<feature type="binding site" evidence="12">
    <location>
        <position position="209"/>
    </location>
    <ligand>
        <name>substrate</name>
    </ligand>
</feature>
<reference evidence="16" key="2">
    <citation type="submission" date="2022-06" db="EMBL/GenBank/DDBJ databases">
        <title>Thermospira aquatica gen. nov., sp. nov.</title>
        <authorList>
            <person name="Ben Ali Gam Z."/>
            <person name="Labat M."/>
        </authorList>
    </citation>
    <scope>NUCLEOTIDE SEQUENCE</scope>
    <source>
        <strain evidence="16">F1F22</strain>
    </source>
</reference>
<dbReference type="FunFam" id="3.40.1450.10:FF:000002">
    <property type="entry name" value="2,3-bisphosphoglycerate-independent phosphoglycerate mutase"/>
    <property type="match status" value="1"/>
</dbReference>
<dbReference type="PANTHER" id="PTHR31637:SF0">
    <property type="entry name" value="2,3-BISPHOSPHOGLYCERATE-INDEPENDENT PHOSPHOGLYCERATE MUTASE"/>
    <property type="match status" value="1"/>
</dbReference>
<evidence type="ECO:0000256" key="1">
    <source>
        <dbReference type="ARBA" id="ARBA00000370"/>
    </source>
</evidence>
<dbReference type="AlphaFoldDB" id="A0AAX3BBQ6"/>
<evidence type="ECO:0000256" key="5">
    <source>
        <dbReference type="ARBA" id="ARBA00008819"/>
    </source>
</evidence>
<feature type="binding site" evidence="12">
    <location>
        <position position="356"/>
    </location>
    <ligand>
        <name>substrate</name>
    </ligand>
</feature>
<evidence type="ECO:0000256" key="9">
    <source>
        <dbReference type="ARBA" id="ARBA00023235"/>
    </source>
</evidence>
<keyword evidence="7" id="KW-0324">Glycolysis</keyword>
<evidence type="ECO:0000256" key="10">
    <source>
        <dbReference type="NCBIfam" id="TIGR01307"/>
    </source>
</evidence>
<evidence type="ECO:0000313" key="16">
    <source>
        <dbReference type="EMBL" id="URA09665.1"/>
    </source>
</evidence>
<feature type="domain" description="Metalloenzyme" evidence="14">
    <location>
        <begin position="17"/>
        <end position="528"/>
    </location>
</feature>
<comment type="similarity">
    <text evidence="5">Belongs to the BPG-independent phosphoglycerate mutase family.</text>
</comment>
<feature type="binding site" evidence="12">
    <location>
        <position position="202"/>
    </location>
    <ligand>
        <name>substrate</name>
    </ligand>
</feature>
<dbReference type="InterPro" id="IPR017850">
    <property type="entry name" value="Alkaline_phosphatase_core_sf"/>
</dbReference>
<feature type="binding site" evidence="13">
    <location>
        <position position="75"/>
    </location>
    <ligand>
        <name>Mn(2+)</name>
        <dbReference type="ChEBI" id="CHEBI:29035"/>
        <label>2</label>
    </ligand>
</feature>
<dbReference type="KEGG" id="taqu:KDW03_09255"/>
<feature type="domain" description="BPG-independent PGAM N-terminal" evidence="15">
    <location>
        <begin position="95"/>
        <end position="317"/>
    </location>
</feature>
<organism evidence="16 17">
    <name type="scientific">Thermospira aquatica</name>
    <dbReference type="NCBI Taxonomy" id="2828656"/>
    <lineage>
        <taxon>Bacteria</taxon>
        <taxon>Pseudomonadati</taxon>
        <taxon>Spirochaetota</taxon>
        <taxon>Spirochaetia</taxon>
        <taxon>Brevinematales</taxon>
        <taxon>Thermospiraceae</taxon>
        <taxon>Thermospira</taxon>
    </lineage>
</organism>
<feature type="binding site" evidence="13">
    <location>
        <position position="24"/>
    </location>
    <ligand>
        <name>Mn(2+)</name>
        <dbReference type="ChEBI" id="CHEBI:29035"/>
        <label>2</label>
    </ligand>
</feature>